<evidence type="ECO:0000256" key="1">
    <source>
        <dbReference type="ARBA" id="ARBA00000448"/>
    </source>
</evidence>
<dbReference type="InterPro" id="IPR017853">
    <property type="entry name" value="GH"/>
</dbReference>
<feature type="chain" id="PRO_5026131320" description="beta-glucosidase" evidence="10">
    <location>
        <begin position="22"/>
        <end position="742"/>
    </location>
</feature>
<dbReference type="SMART" id="SM01217">
    <property type="entry name" value="Fn3_like"/>
    <property type="match status" value="1"/>
</dbReference>
<dbReference type="NCBIfam" id="NF011678">
    <property type="entry name" value="PRK15098.1"/>
    <property type="match status" value="1"/>
</dbReference>
<dbReference type="GO" id="GO:0008422">
    <property type="term" value="F:beta-glucosidase activity"/>
    <property type="evidence" value="ECO:0007669"/>
    <property type="project" value="UniProtKB-EC"/>
</dbReference>
<comment type="caution">
    <text evidence="12">The sequence shown here is derived from an EMBL/GenBank/DDBJ whole genome shotgun (WGS) entry which is preliminary data.</text>
</comment>
<evidence type="ECO:0000256" key="6">
    <source>
        <dbReference type="ARBA" id="ARBA00023295"/>
    </source>
</evidence>
<keyword evidence="13" id="KW-1185">Reference proteome</keyword>
<evidence type="ECO:0000256" key="5">
    <source>
        <dbReference type="ARBA" id="ARBA00022801"/>
    </source>
</evidence>
<dbReference type="OrthoDB" id="8864425at2"/>
<proteinExistence type="inferred from homology"/>
<dbReference type="Pfam" id="PF01915">
    <property type="entry name" value="Glyco_hydro_3_C"/>
    <property type="match status" value="1"/>
</dbReference>
<dbReference type="AlphaFoldDB" id="A0A6I3XMW8"/>
<dbReference type="PANTHER" id="PTHR30620:SF16">
    <property type="entry name" value="LYSOSOMAL BETA GLUCOSIDASE"/>
    <property type="match status" value="1"/>
</dbReference>
<evidence type="ECO:0000313" key="13">
    <source>
        <dbReference type="Proteomes" id="UP000431684"/>
    </source>
</evidence>
<protein>
    <recommendedName>
        <fullName evidence="3">beta-glucosidase</fullName>
        <ecNumber evidence="3">3.2.1.21</ecNumber>
    </recommendedName>
    <alternativeName>
        <fullName evidence="9">Beta-D-glucoside glucohydrolase</fullName>
    </alternativeName>
    <alternativeName>
        <fullName evidence="7">Cellobiase</fullName>
    </alternativeName>
    <alternativeName>
        <fullName evidence="8">Gentiobiase</fullName>
    </alternativeName>
</protein>
<dbReference type="EC" id="3.2.1.21" evidence="3"/>
<dbReference type="Gene3D" id="3.40.50.1700">
    <property type="entry name" value="Glycoside hydrolase family 3 C-terminal domain"/>
    <property type="match status" value="1"/>
</dbReference>
<evidence type="ECO:0000256" key="4">
    <source>
        <dbReference type="ARBA" id="ARBA00022729"/>
    </source>
</evidence>
<dbReference type="InterPro" id="IPR002772">
    <property type="entry name" value="Glyco_hydro_3_C"/>
</dbReference>
<keyword evidence="6 12" id="KW-0326">Glycosidase</keyword>
<evidence type="ECO:0000313" key="12">
    <source>
        <dbReference type="EMBL" id="MUI13958.1"/>
    </source>
</evidence>
<dbReference type="InterPro" id="IPR036962">
    <property type="entry name" value="Glyco_hydro_3_N_sf"/>
</dbReference>
<keyword evidence="5 12" id="KW-0378">Hydrolase</keyword>
<evidence type="ECO:0000259" key="11">
    <source>
        <dbReference type="SMART" id="SM01217"/>
    </source>
</evidence>
<dbReference type="InterPro" id="IPR013783">
    <property type="entry name" value="Ig-like_fold"/>
</dbReference>
<name>A0A6I3XMW8_9BURK</name>
<keyword evidence="4 10" id="KW-0732">Signal</keyword>
<dbReference type="Pfam" id="PF00933">
    <property type="entry name" value="Glyco_hydro_3"/>
    <property type="match status" value="1"/>
</dbReference>
<dbReference type="SUPFAM" id="SSF52279">
    <property type="entry name" value="Beta-D-glucan exohydrolase, C-terminal domain"/>
    <property type="match status" value="1"/>
</dbReference>
<evidence type="ECO:0000256" key="3">
    <source>
        <dbReference type="ARBA" id="ARBA00012744"/>
    </source>
</evidence>
<dbReference type="Pfam" id="PF14310">
    <property type="entry name" value="Fn3-like"/>
    <property type="match status" value="1"/>
</dbReference>
<evidence type="ECO:0000256" key="8">
    <source>
        <dbReference type="ARBA" id="ARBA00032194"/>
    </source>
</evidence>
<dbReference type="Gene3D" id="3.20.20.300">
    <property type="entry name" value="Glycoside hydrolase, family 3, N-terminal domain"/>
    <property type="match status" value="1"/>
</dbReference>
<dbReference type="FunFam" id="3.20.20.300:FF:000005">
    <property type="entry name" value="Periplasmic beta-glucosidase"/>
    <property type="match status" value="1"/>
</dbReference>
<dbReference type="GO" id="GO:0009251">
    <property type="term" value="P:glucan catabolic process"/>
    <property type="evidence" value="ECO:0007669"/>
    <property type="project" value="TreeGrafter"/>
</dbReference>
<dbReference type="PRINTS" id="PR00133">
    <property type="entry name" value="GLHYDRLASE3"/>
</dbReference>
<dbReference type="InterPro" id="IPR026891">
    <property type="entry name" value="Fn3-like"/>
</dbReference>
<reference evidence="12 13" key="1">
    <citation type="submission" date="2019-11" db="EMBL/GenBank/DDBJ databases">
        <title>Draft Genome Sequences of Six Type Strains of the Genus Massilia.</title>
        <authorList>
            <person name="Miess H."/>
            <person name="Frediansyah A."/>
            <person name="Goeker M."/>
            <person name="Gross H."/>
        </authorList>
    </citation>
    <scope>NUCLEOTIDE SEQUENCE [LARGE SCALE GENOMIC DNA]</scope>
    <source>
        <strain evidence="12 13">DSM 17513</strain>
    </source>
</reference>
<dbReference type="RefSeq" id="WP_155709707.1">
    <property type="nucleotide sequence ID" value="NZ_BMWU01000020.1"/>
</dbReference>
<evidence type="ECO:0000256" key="9">
    <source>
        <dbReference type="ARBA" id="ARBA00032594"/>
    </source>
</evidence>
<dbReference type="Gene3D" id="2.60.40.10">
    <property type="entry name" value="Immunoglobulins"/>
    <property type="match status" value="1"/>
</dbReference>
<dbReference type="InterPro" id="IPR051915">
    <property type="entry name" value="Cellulose_Degrad_GH3"/>
</dbReference>
<comment type="similarity">
    <text evidence="2">Belongs to the glycosyl hydrolase 3 family.</text>
</comment>
<dbReference type="InterPro" id="IPR001764">
    <property type="entry name" value="Glyco_hydro_3_N"/>
</dbReference>
<accession>A0A6I3XMW8</accession>
<dbReference type="FunFam" id="2.60.40.10:FF:000495">
    <property type="entry name" value="Periplasmic beta-glucosidase"/>
    <property type="match status" value="1"/>
</dbReference>
<evidence type="ECO:0000256" key="7">
    <source>
        <dbReference type="ARBA" id="ARBA00031448"/>
    </source>
</evidence>
<organism evidence="12 13">
    <name type="scientific">Pseudoduganella dura</name>
    <dbReference type="NCBI Taxonomy" id="321982"/>
    <lineage>
        <taxon>Bacteria</taxon>
        <taxon>Pseudomonadati</taxon>
        <taxon>Pseudomonadota</taxon>
        <taxon>Betaproteobacteria</taxon>
        <taxon>Burkholderiales</taxon>
        <taxon>Oxalobacteraceae</taxon>
        <taxon>Telluria group</taxon>
        <taxon>Pseudoduganella</taxon>
    </lineage>
</organism>
<dbReference type="EMBL" id="WNWM01000002">
    <property type="protein sequence ID" value="MUI13958.1"/>
    <property type="molecule type" value="Genomic_DNA"/>
</dbReference>
<feature type="signal peptide" evidence="10">
    <location>
        <begin position="1"/>
        <end position="21"/>
    </location>
</feature>
<gene>
    <name evidence="12" type="primary">bglX</name>
    <name evidence="12" type="ORF">GJV26_16070</name>
</gene>
<feature type="domain" description="Fibronectin type III-like" evidence="11">
    <location>
        <begin position="661"/>
        <end position="730"/>
    </location>
</feature>
<comment type="catalytic activity">
    <reaction evidence="1">
        <text>Hydrolysis of terminal, non-reducing beta-D-glucosyl residues with release of beta-D-glucose.</text>
        <dbReference type="EC" id="3.2.1.21"/>
    </reaction>
</comment>
<evidence type="ECO:0000256" key="2">
    <source>
        <dbReference type="ARBA" id="ARBA00005336"/>
    </source>
</evidence>
<sequence>MTLRPIALAASLLVLPALASAQDAIDRKVDALLQQMTLQEKVGQLHQLSGAEATGPEAAKRASQMTEIRAGNVGSMLNIKGAKDTREAQALALQSRLKIPLLFGLDVIHGYKTVFPVPIGEAASWDLEAIEQSARVAAREAAAAGIHWTFAPMVDIGRDPRWGRVMEGAGEDTYLGSKIATARVRGFQGARLGATDRVMATAKHFAAYGAAIAGRDYNAVDMSLQQLHEVYLPPFKAAADAGVATFMNSFNTLNGVPATGSAFLQRDILKGAWKYQGFVVSDWASVKEMVLHGYAKDLPDAAVKAINAGSDMDMEGEAYIAHLAQAVKDGKVPQKHVDDAVRRILRKKFEMGLFDDPYRFSDAQREQAVLADPRHRAIARDVARKSLVLLKNEALHGTPVLPLAKGARNIAVIGPLADSRRDLEGGWVVSDVRGEVVSIVDGIRNHAQGAQISYAAACAPGCTSADGFDAAVAAAARADVIVLAIGETWDMSGEAKSRTDIGLPGRQTELFQRLKATGKPVVAVLFAGRPMIFNEIADAADAILYAWFPGSEGGNAVADVLFGDYNPSGKLPATFPRNLGQIPLSYAQYNTGRPVTDEKDIVYRSAYIDSPNTPRYAFGHGKSYTEFGYSGVQLDRTILRPGQTATLSFDLENKGKVAGTEIAQLYLRDTVASLVRPVKELKGFTKVHLQPGERRRVTFTIDRDTLSFFDSALKWRAEPGEFRLMVGSASDDIRLETTLHLQ</sequence>
<dbReference type="SUPFAM" id="SSF51445">
    <property type="entry name" value="(Trans)glycosidases"/>
    <property type="match status" value="1"/>
</dbReference>
<dbReference type="PANTHER" id="PTHR30620">
    <property type="entry name" value="PERIPLASMIC BETA-GLUCOSIDASE-RELATED"/>
    <property type="match status" value="1"/>
</dbReference>
<evidence type="ECO:0000256" key="10">
    <source>
        <dbReference type="SAM" id="SignalP"/>
    </source>
</evidence>
<dbReference type="Proteomes" id="UP000431684">
    <property type="component" value="Unassembled WGS sequence"/>
</dbReference>
<dbReference type="InterPro" id="IPR036881">
    <property type="entry name" value="Glyco_hydro_3_C_sf"/>
</dbReference>